<proteinExistence type="inferred from homology"/>
<gene>
    <name evidence="3" type="ORF">IQ230_02140</name>
</gene>
<accession>A0ABR9ULM8</accession>
<dbReference type="PANTHER" id="PTHR11895:SF7">
    <property type="entry name" value="GLUTAMYL-TRNA(GLN) AMIDOTRANSFERASE SUBUNIT A, MITOCHONDRIAL"/>
    <property type="match status" value="1"/>
</dbReference>
<name>A0ABR9ULM8_9CHRO</name>
<protein>
    <submittedName>
        <fullName evidence="3">Amidase</fullName>
    </submittedName>
</protein>
<dbReference type="EMBL" id="JADEWN010000003">
    <property type="protein sequence ID" value="MBE9189184.1"/>
    <property type="molecule type" value="Genomic_DNA"/>
</dbReference>
<dbReference type="RefSeq" id="WP_193930340.1">
    <property type="nucleotide sequence ID" value="NZ_CAWPMZ010000072.1"/>
</dbReference>
<keyword evidence="4" id="KW-1185">Reference proteome</keyword>
<dbReference type="Gene3D" id="3.90.1300.10">
    <property type="entry name" value="Amidase signature (AS) domain"/>
    <property type="match status" value="1"/>
</dbReference>
<dbReference type="InterPro" id="IPR020556">
    <property type="entry name" value="Amidase_CS"/>
</dbReference>
<evidence type="ECO:0000259" key="2">
    <source>
        <dbReference type="Pfam" id="PF01425"/>
    </source>
</evidence>
<dbReference type="SUPFAM" id="SSF75304">
    <property type="entry name" value="Amidase signature (AS) enzymes"/>
    <property type="match status" value="1"/>
</dbReference>
<reference evidence="3 4" key="1">
    <citation type="submission" date="2020-10" db="EMBL/GenBank/DDBJ databases">
        <authorList>
            <person name="Castelo-Branco R."/>
            <person name="Eusebio N."/>
            <person name="Adriana R."/>
            <person name="Vieira A."/>
            <person name="Brugerolle De Fraissinette N."/>
            <person name="Rezende De Castro R."/>
            <person name="Schneider M.P."/>
            <person name="Vasconcelos V."/>
            <person name="Leao P.N."/>
        </authorList>
    </citation>
    <scope>NUCLEOTIDE SEQUENCE [LARGE SCALE GENOMIC DNA]</scope>
    <source>
        <strain evidence="3 4">LEGE 06123</strain>
    </source>
</reference>
<comment type="similarity">
    <text evidence="1">Belongs to the amidase family.</text>
</comment>
<feature type="domain" description="Amidase" evidence="2">
    <location>
        <begin position="27"/>
        <end position="443"/>
    </location>
</feature>
<dbReference type="Proteomes" id="UP000651156">
    <property type="component" value="Unassembled WGS sequence"/>
</dbReference>
<comment type="caution">
    <text evidence="3">The sequence shown here is derived from an EMBL/GenBank/DDBJ whole genome shotgun (WGS) entry which is preliminary data.</text>
</comment>
<dbReference type="InterPro" id="IPR000120">
    <property type="entry name" value="Amidase"/>
</dbReference>
<dbReference type="Pfam" id="PF01425">
    <property type="entry name" value="Amidase"/>
    <property type="match status" value="1"/>
</dbReference>
<evidence type="ECO:0000256" key="1">
    <source>
        <dbReference type="ARBA" id="ARBA00009199"/>
    </source>
</evidence>
<dbReference type="InterPro" id="IPR023631">
    <property type="entry name" value="Amidase_dom"/>
</dbReference>
<organism evidence="3 4">
    <name type="scientific">Gloeocapsopsis crepidinum LEGE 06123</name>
    <dbReference type="NCBI Taxonomy" id="588587"/>
    <lineage>
        <taxon>Bacteria</taxon>
        <taxon>Bacillati</taxon>
        <taxon>Cyanobacteriota</taxon>
        <taxon>Cyanophyceae</taxon>
        <taxon>Oscillatoriophycideae</taxon>
        <taxon>Chroococcales</taxon>
        <taxon>Chroococcaceae</taxon>
        <taxon>Gloeocapsopsis</taxon>
    </lineage>
</organism>
<dbReference type="PANTHER" id="PTHR11895">
    <property type="entry name" value="TRANSAMIDASE"/>
    <property type="match status" value="1"/>
</dbReference>
<sequence length="465" mass="48922">MSKTDLAFTSALDQAQLIHSGEVSPVELVELYLERIQQLDGQIGSYFTVMAESAIADAKAKTELLSKSKELPPFFGVPIAIKDLNSVAGVPCTYGVPVLKNEIAAYDDGVVTRIRHAGFIILGKTATSELGSFPYTEPTGFPPTRNPWSLDRTAGGSSGGSASAVAAGLCAIAQGSDAGGSIRGPAFCCGLVGIKPSRGRVSWAPVGDRLSGLSSNGPIARTVADAAALLDVMSGYVTGDPYWLPEPQPSFLAATTQQLGRLRIAFTTSIPPIGEADAACQQAVCDTANRLQVMGHIVEPGCPDFNGLIEPFTRIWQSAVGASGIPQEVLQPLNQWLLAQSGTAGDYLRAVSQMQAIARRIVAFFDNVDVLITPTYMHSSITIGAWANLNPETTLQQMINWIAPCPPFNASGQPAIALPTGFDDNGLPIGIQLVGRPATESTLIALAAQLEAAQSWSQYRPAIAV</sequence>
<dbReference type="PROSITE" id="PS00571">
    <property type="entry name" value="AMIDASES"/>
    <property type="match status" value="1"/>
</dbReference>
<evidence type="ECO:0000313" key="4">
    <source>
        <dbReference type="Proteomes" id="UP000651156"/>
    </source>
</evidence>
<evidence type="ECO:0000313" key="3">
    <source>
        <dbReference type="EMBL" id="MBE9189184.1"/>
    </source>
</evidence>
<dbReference type="InterPro" id="IPR036928">
    <property type="entry name" value="AS_sf"/>
</dbReference>